<dbReference type="AlphaFoldDB" id="A0A285INU0"/>
<dbReference type="Pfam" id="PF00176">
    <property type="entry name" value="SNF2-rel_dom"/>
    <property type="match status" value="1"/>
</dbReference>
<dbReference type="InterPro" id="IPR027417">
    <property type="entry name" value="P-loop_NTPase"/>
</dbReference>
<gene>
    <name evidence="7" type="ORF">SAMN06297280_1479</name>
</gene>
<proteinExistence type="predicted"/>
<dbReference type="InterPro" id="IPR038718">
    <property type="entry name" value="SNF2-like_sf"/>
</dbReference>
<protein>
    <submittedName>
        <fullName evidence="7">SWIM zinc finger</fullName>
    </submittedName>
</protein>
<dbReference type="SMART" id="SM00490">
    <property type="entry name" value="HELICc"/>
    <property type="match status" value="1"/>
</dbReference>
<dbReference type="InterPro" id="IPR007527">
    <property type="entry name" value="Znf_SWIM"/>
</dbReference>
<dbReference type="GO" id="GO:0004386">
    <property type="term" value="F:helicase activity"/>
    <property type="evidence" value="ECO:0007669"/>
    <property type="project" value="UniProtKB-KW"/>
</dbReference>
<keyword evidence="1" id="KW-0378">Hydrolase</keyword>
<evidence type="ECO:0000256" key="1">
    <source>
        <dbReference type="ARBA" id="ARBA00022801"/>
    </source>
</evidence>
<dbReference type="GO" id="GO:0005524">
    <property type="term" value="F:ATP binding"/>
    <property type="evidence" value="ECO:0007669"/>
    <property type="project" value="InterPro"/>
</dbReference>
<evidence type="ECO:0000256" key="2">
    <source>
        <dbReference type="ARBA" id="ARBA00022806"/>
    </source>
</evidence>
<keyword evidence="3" id="KW-0863">Zinc-finger</keyword>
<evidence type="ECO:0000313" key="8">
    <source>
        <dbReference type="Proteomes" id="UP000219353"/>
    </source>
</evidence>
<dbReference type="PROSITE" id="PS50966">
    <property type="entry name" value="ZF_SWIM"/>
    <property type="match status" value="1"/>
</dbReference>
<keyword evidence="2" id="KW-0347">Helicase</keyword>
<dbReference type="Gene3D" id="3.40.50.300">
    <property type="entry name" value="P-loop containing nucleotide triphosphate hydrolases"/>
    <property type="match status" value="1"/>
</dbReference>
<dbReference type="Proteomes" id="UP000219353">
    <property type="component" value="Unassembled WGS sequence"/>
</dbReference>
<dbReference type="PROSITE" id="PS51192">
    <property type="entry name" value="HELICASE_ATP_BIND_1"/>
    <property type="match status" value="1"/>
</dbReference>
<reference evidence="8" key="1">
    <citation type="submission" date="2017-09" db="EMBL/GenBank/DDBJ databases">
        <authorList>
            <person name="Varghese N."/>
            <person name="Submissions S."/>
        </authorList>
    </citation>
    <scope>NUCLEOTIDE SEQUENCE [LARGE SCALE GENOMIC DNA]</scope>
    <source>
        <strain evidence="8">CGMCC 1.12461</strain>
    </source>
</reference>
<evidence type="ECO:0000259" key="5">
    <source>
        <dbReference type="PROSITE" id="PS51192"/>
    </source>
</evidence>
<dbReference type="InterPro" id="IPR001650">
    <property type="entry name" value="Helicase_C-like"/>
</dbReference>
<dbReference type="Pfam" id="PF00271">
    <property type="entry name" value="Helicase_C"/>
    <property type="match status" value="1"/>
</dbReference>
<accession>A0A285INU0</accession>
<keyword evidence="2" id="KW-0067">ATP-binding</keyword>
<keyword evidence="8" id="KW-1185">Reference proteome</keyword>
<organism evidence="7 8">
    <name type="scientific">Arsukibacterium tuosuense</name>
    <dbReference type="NCBI Taxonomy" id="1323745"/>
    <lineage>
        <taxon>Bacteria</taxon>
        <taxon>Pseudomonadati</taxon>
        <taxon>Pseudomonadota</taxon>
        <taxon>Gammaproteobacteria</taxon>
        <taxon>Chromatiales</taxon>
        <taxon>Chromatiaceae</taxon>
        <taxon>Arsukibacterium</taxon>
    </lineage>
</organism>
<dbReference type="InterPro" id="IPR000330">
    <property type="entry name" value="SNF2_N"/>
</dbReference>
<feature type="domain" description="Helicase ATP-binding" evidence="5">
    <location>
        <begin position="632"/>
        <end position="792"/>
    </location>
</feature>
<dbReference type="PROSITE" id="PS51194">
    <property type="entry name" value="HELICASE_CTER"/>
    <property type="match status" value="1"/>
</dbReference>
<keyword evidence="2" id="KW-0547">Nucleotide-binding</keyword>
<dbReference type="GO" id="GO:0016787">
    <property type="term" value="F:hydrolase activity"/>
    <property type="evidence" value="ECO:0007669"/>
    <property type="project" value="UniProtKB-KW"/>
</dbReference>
<dbReference type="SMART" id="SM00487">
    <property type="entry name" value="DEXDc"/>
    <property type="match status" value="1"/>
</dbReference>
<evidence type="ECO:0000313" key="7">
    <source>
        <dbReference type="EMBL" id="SNY49614.1"/>
    </source>
</evidence>
<feature type="domain" description="SWIM-type" evidence="4">
    <location>
        <begin position="75"/>
        <end position="113"/>
    </location>
</feature>
<feature type="domain" description="Helicase C-terminal" evidence="6">
    <location>
        <begin position="920"/>
        <end position="1074"/>
    </location>
</feature>
<dbReference type="InterPro" id="IPR014001">
    <property type="entry name" value="Helicase_ATP-bd"/>
</dbReference>
<dbReference type="GO" id="GO:0008270">
    <property type="term" value="F:zinc ion binding"/>
    <property type="evidence" value="ECO:0007669"/>
    <property type="project" value="UniProtKB-KW"/>
</dbReference>
<dbReference type="EMBL" id="OBEB01000002">
    <property type="protein sequence ID" value="SNY49614.1"/>
    <property type="molecule type" value="Genomic_DNA"/>
</dbReference>
<dbReference type="Pfam" id="PF04434">
    <property type="entry name" value="SWIM"/>
    <property type="match status" value="1"/>
</dbReference>
<dbReference type="CDD" id="cd18012">
    <property type="entry name" value="DEXQc_arch_SWI2_SNF2"/>
    <property type="match status" value="1"/>
</dbReference>
<name>A0A285INU0_9GAMM</name>
<evidence type="ECO:0000259" key="6">
    <source>
        <dbReference type="PROSITE" id="PS51194"/>
    </source>
</evidence>
<sequence>MLPEVTFARVNDILNSPTEQHAFPLDEDRLLQWFDSATMHRARAYLQAGKVVKLEYSDDLSQVSAQVWGAGFSPYRQNIVLAQTDSGWALRDSCSCPVGHRCKHILAVLLRLKRDYAQQQLRIKQLPQLKLDNWFNELEQLQQPVRDDSGDTVLYLLSYGQAGLQLYPRRVRLMKKGGYTKGQAIGKYDLVSPQPPAWLSESDYQLLTLFRSHNLAEQSVLEDNWGYQLLQQLLATERCMFSEARYPLSWGEKRPLELSWHNSKAGQQLGWQIGDDHNSVLVFTDPPCYLDTDTYQLGLLTTPLSGRELKLLSKMPPAPAALLQSRLGRLQQLLPKISLPMPEGLGVEQINVTPTPVLQLKMLPRQSKGRQEPVALLSFDYDKQRLPLDLQASQTEVQQGSQTYFVKRQRASETAALEVLLELDLLSLPPLPAPNEQQAAFGVGDGPDNPELWQPLLQQLDSLRDDGWLVEQASDFNLDILAATPYLQVKDGKQTGFELGIQVDIDGQQVPLLPLISQWLRQNGLPGDEQQIWLSLPQGKLALPMTLIQPLIDTIVELLNMHKAPLTLELPDYKAAILPPPGAAEIQYLNANRLASLNQQLHNFSGITDVDLPDNLQATLRGYQQQGLNWLTFLKQYGLGGVLADDMGLGKTLQTLSFILKQYQQGELTQPALIICPTSLLGNWQQEARRFTPDLKVLQVYGPKRRPLFDEMEKYQLIVTSYPLLVRDIALYRQHRFSVVVLDEAQHIKNAGSQAAQSVRVLHRDFSLALTGTPLENHLGELKSLFDFVLPGLLGTEQHFSQVYRKPIEKHGDTERARVLRQKIAPFMLRRTKGQVATELPEKTEIVQLLELEADQRNLYESIRLIMETKVRELFVRKGVAASQIEFLDALLKLRQVCCDARLVPIEQAQSVRHNAKLQWLRDTLPEMLEEGRRILLFSQFASMLHLIEQELQYMGISYSKLTGQTKQRQTQIDAFQNGETEVFLISLKAGGTGLNLTAADTVIHYDPWWNPAAEQQATDRAHRIGQDKAVFVYKLIARNTVEEKVQQLQSFKQGLADQLLGGSKGQLWQGEAADLLALFTSDE</sequence>
<evidence type="ECO:0000259" key="4">
    <source>
        <dbReference type="PROSITE" id="PS50966"/>
    </source>
</evidence>
<keyword evidence="3" id="KW-0479">Metal-binding</keyword>
<keyword evidence="3" id="KW-0862">Zinc</keyword>
<dbReference type="SUPFAM" id="SSF52540">
    <property type="entry name" value="P-loop containing nucleoside triphosphate hydrolases"/>
    <property type="match status" value="2"/>
</dbReference>
<dbReference type="Gene3D" id="3.40.50.10810">
    <property type="entry name" value="Tandem AAA-ATPase domain"/>
    <property type="match status" value="1"/>
</dbReference>
<dbReference type="InterPro" id="IPR049730">
    <property type="entry name" value="SNF2/RAD54-like_C"/>
</dbReference>
<evidence type="ECO:0000256" key="3">
    <source>
        <dbReference type="PROSITE-ProRule" id="PRU00325"/>
    </source>
</evidence>
<dbReference type="PANTHER" id="PTHR10799">
    <property type="entry name" value="SNF2/RAD54 HELICASE FAMILY"/>
    <property type="match status" value="1"/>
</dbReference>
<dbReference type="CDD" id="cd18793">
    <property type="entry name" value="SF2_C_SNF"/>
    <property type="match status" value="1"/>
</dbReference>